<dbReference type="SUPFAM" id="SSF51735">
    <property type="entry name" value="NAD(P)-binding Rossmann-fold domains"/>
    <property type="match status" value="1"/>
</dbReference>
<dbReference type="PANTHER" id="PTHR46278:SF2">
    <property type="entry name" value="ASPARTATE-SEMIALDEHYDE DEHYDROGENASE"/>
    <property type="match status" value="1"/>
</dbReference>
<dbReference type="SMART" id="SM00859">
    <property type="entry name" value="Semialdhyde_dh"/>
    <property type="match status" value="1"/>
</dbReference>
<dbReference type="GO" id="GO:0009086">
    <property type="term" value="P:methionine biosynthetic process"/>
    <property type="evidence" value="ECO:0007669"/>
    <property type="project" value="UniProtKB-UniRule"/>
</dbReference>
<dbReference type="GO" id="GO:0009089">
    <property type="term" value="P:lysine biosynthetic process via diaminopimelate"/>
    <property type="evidence" value="ECO:0007669"/>
    <property type="project" value="UniProtKB-UniRule"/>
</dbReference>
<dbReference type="GO" id="GO:0046983">
    <property type="term" value="F:protein dimerization activity"/>
    <property type="evidence" value="ECO:0007669"/>
    <property type="project" value="InterPro"/>
</dbReference>
<evidence type="ECO:0000256" key="3">
    <source>
        <dbReference type="ARBA" id="ARBA00013120"/>
    </source>
</evidence>
<evidence type="ECO:0000313" key="15">
    <source>
        <dbReference type="EMBL" id="HGW91417.1"/>
    </source>
</evidence>
<dbReference type="SUPFAM" id="SSF55347">
    <property type="entry name" value="Glyceraldehyde-3-phosphate dehydrogenase-like, C-terminal domain"/>
    <property type="match status" value="1"/>
</dbReference>
<comment type="caution">
    <text evidence="15">The sequence shown here is derived from an EMBL/GenBank/DDBJ whole genome shotgun (WGS) entry which is preliminary data.</text>
</comment>
<evidence type="ECO:0000256" key="10">
    <source>
        <dbReference type="ARBA" id="ARBA00023167"/>
    </source>
</evidence>
<feature type="active site" description="Acyl-thioester intermediate" evidence="13">
    <location>
        <position position="126"/>
    </location>
</feature>
<keyword evidence="9" id="KW-0457">Lysine biosynthesis</keyword>
<comment type="catalytic activity">
    <reaction evidence="11">
        <text>L-aspartate 4-semialdehyde + phosphate + NADP(+) = 4-phospho-L-aspartate + NADPH + H(+)</text>
        <dbReference type="Rhea" id="RHEA:24284"/>
        <dbReference type="ChEBI" id="CHEBI:15378"/>
        <dbReference type="ChEBI" id="CHEBI:43474"/>
        <dbReference type="ChEBI" id="CHEBI:57535"/>
        <dbReference type="ChEBI" id="CHEBI:57783"/>
        <dbReference type="ChEBI" id="CHEBI:58349"/>
        <dbReference type="ChEBI" id="CHEBI:537519"/>
        <dbReference type="EC" id="1.2.1.11"/>
    </reaction>
</comment>
<protein>
    <recommendedName>
        <fullName evidence="3 12">Aspartate-semialdehyde dehydrogenase</fullName>
        <ecNumber evidence="3 12">1.2.1.11</ecNumber>
    </recommendedName>
</protein>
<evidence type="ECO:0000256" key="11">
    <source>
        <dbReference type="ARBA" id="ARBA00047891"/>
    </source>
</evidence>
<dbReference type="InterPro" id="IPR005986">
    <property type="entry name" value="Asp_semialdehyde_DH_beta"/>
</dbReference>
<dbReference type="CDD" id="cd02316">
    <property type="entry name" value="VcASADH2_like_N"/>
    <property type="match status" value="1"/>
</dbReference>
<dbReference type="Gene3D" id="3.30.360.10">
    <property type="entry name" value="Dihydrodipicolinate Reductase, domain 2"/>
    <property type="match status" value="1"/>
</dbReference>
<dbReference type="PIRSF" id="PIRSF000148">
    <property type="entry name" value="ASA_dh"/>
    <property type="match status" value="1"/>
</dbReference>
<feature type="active site" description="Proton acceptor" evidence="13">
    <location>
        <position position="229"/>
    </location>
</feature>
<sequence length="315" mass="36151">MGTISIIGATGLVGRKIIQVLKERNIYFDDYFLYSSGRTDESIKIKDKIFKVMELKEKNIVGSDYAFFSAGDDISLKFAPLFRDKGSIVIDNSNAFRMDKDVPLVVPEINIDEIKNHNGIISNPNCSTIIMLLPLYPIHRRYRIKKIFVSTYQSVSGAGREGIEDIRKSKPHFFPKSIRFNLIPQIGELNNDGFSKEEMKMINETRKILNDTNICVFPTCVRVSVYYCHSEAITIETEKEMELNEVKNILLNAKNVVYTNELLTPKDVQDKDEVFVSRLRIYRDKRFLSLWVVGDNLRKGAATNAVQILEYLIND</sequence>
<feature type="domain" description="Semialdehyde dehydrogenase NAD-binding" evidence="14">
    <location>
        <begin position="3"/>
        <end position="117"/>
    </location>
</feature>
<dbReference type="GO" id="GO:0004073">
    <property type="term" value="F:aspartate-semialdehyde dehydrogenase activity"/>
    <property type="evidence" value="ECO:0007669"/>
    <property type="project" value="UniProtKB-UniRule"/>
</dbReference>
<dbReference type="GO" id="GO:0051287">
    <property type="term" value="F:NAD binding"/>
    <property type="evidence" value="ECO:0007669"/>
    <property type="project" value="InterPro"/>
</dbReference>
<dbReference type="NCBIfam" id="TIGR01296">
    <property type="entry name" value="asd_B"/>
    <property type="match status" value="1"/>
</dbReference>
<dbReference type="Pfam" id="PF02774">
    <property type="entry name" value="Semialdhyde_dhC"/>
    <property type="match status" value="1"/>
</dbReference>
<dbReference type="AlphaFoldDB" id="A0A7C4U6R4"/>
<dbReference type="EC" id="1.2.1.11" evidence="3 12"/>
<evidence type="ECO:0000256" key="4">
    <source>
        <dbReference type="ARBA" id="ARBA00022605"/>
    </source>
</evidence>
<evidence type="ECO:0000259" key="14">
    <source>
        <dbReference type="SMART" id="SM00859"/>
    </source>
</evidence>
<dbReference type="InterPro" id="IPR012280">
    <property type="entry name" value="Semialdhyde_DH_dimer_dom"/>
</dbReference>
<dbReference type="GO" id="GO:0019877">
    <property type="term" value="P:diaminopimelate biosynthetic process"/>
    <property type="evidence" value="ECO:0007669"/>
    <property type="project" value="UniProtKB-KW"/>
</dbReference>
<keyword evidence="10" id="KW-0486">Methionine biosynthesis</keyword>
<dbReference type="InterPro" id="IPR000534">
    <property type="entry name" value="Semialdehyde_DH_NAD-bd"/>
</dbReference>
<dbReference type="PANTHER" id="PTHR46278">
    <property type="entry name" value="DEHYDROGENASE, PUTATIVE-RELATED"/>
    <property type="match status" value="1"/>
</dbReference>
<dbReference type="GO" id="GO:0050661">
    <property type="term" value="F:NADP binding"/>
    <property type="evidence" value="ECO:0007669"/>
    <property type="project" value="InterPro"/>
</dbReference>
<evidence type="ECO:0000256" key="6">
    <source>
        <dbReference type="ARBA" id="ARBA00022857"/>
    </source>
</evidence>
<keyword evidence="4" id="KW-0028">Amino-acid biosynthesis</keyword>
<keyword evidence="7" id="KW-0220">Diaminopimelate biosynthesis</keyword>
<dbReference type="NCBIfam" id="NF011456">
    <property type="entry name" value="PRK14874.1"/>
    <property type="match status" value="1"/>
</dbReference>
<evidence type="ECO:0000256" key="9">
    <source>
        <dbReference type="ARBA" id="ARBA00023154"/>
    </source>
</evidence>
<evidence type="ECO:0000256" key="1">
    <source>
        <dbReference type="ARBA" id="ARBA00010584"/>
    </source>
</evidence>
<evidence type="ECO:0000256" key="13">
    <source>
        <dbReference type="PIRSR" id="PIRSR000148-1"/>
    </source>
</evidence>
<keyword evidence="6" id="KW-0521">NADP</keyword>
<reference evidence="15" key="1">
    <citation type="journal article" date="2020" name="mSystems">
        <title>Genome- and Community-Level Interaction Insights into Carbon Utilization and Element Cycling Functions of Hydrothermarchaeota in Hydrothermal Sediment.</title>
        <authorList>
            <person name="Zhou Z."/>
            <person name="Liu Y."/>
            <person name="Xu W."/>
            <person name="Pan J."/>
            <person name="Luo Z.H."/>
            <person name="Li M."/>
        </authorList>
    </citation>
    <scope>NUCLEOTIDE SEQUENCE [LARGE SCALE GENOMIC DNA]</scope>
    <source>
        <strain evidence="15">SpSt-780</strain>
    </source>
</reference>
<name>A0A7C4U6R4_UNCW3</name>
<dbReference type="EMBL" id="DTHG01000030">
    <property type="protein sequence ID" value="HGW91417.1"/>
    <property type="molecule type" value="Genomic_DNA"/>
</dbReference>
<dbReference type="GO" id="GO:0009088">
    <property type="term" value="P:threonine biosynthetic process"/>
    <property type="evidence" value="ECO:0007669"/>
    <property type="project" value="UniProtKB-UniRule"/>
</dbReference>
<evidence type="ECO:0000256" key="12">
    <source>
        <dbReference type="NCBIfam" id="TIGR01296"/>
    </source>
</evidence>
<evidence type="ECO:0000256" key="7">
    <source>
        <dbReference type="ARBA" id="ARBA00022915"/>
    </source>
</evidence>
<accession>A0A7C4U6R4</accession>
<keyword evidence="5" id="KW-0791">Threonine biosynthesis</keyword>
<evidence type="ECO:0000256" key="8">
    <source>
        <dbReference type="ARBA" id="ARBA00023002"/>
    </source>
</evidence>
<organism evidence="15">
    <name type="scientific">candidate division WOR-3 bacterium</name>
    <dbReference type="NCBI Taxonomy" id="2052148"/>
    <lineage>
        <taxon>Bacteria</taxon>
        <taxon>Bacteria division WOR-3</taxon>
    </lineage>
</organism>
<dbReference type="GO" id="GO:0009097">
    <property type="term" value="P:isoleucine biosynthetic process"/>
    <property type="evidence" value="ECO:0007669"/>
    <property type="project" value="UniProtKB-UniRule"/>
</dbReference>
<dbReference type="Gene3D" id="3.40.50.720">
    <property type="entry name" value="NAD(P)-binding Rossmann-like Domain"/>
    <property type="match status" value="1"/>
</dbReference>
<proteinExistence type="inferred from homology"/>
<evidence type="ECO:0000256" key="5">
    <source>
        <dbReference type="ARBA" id="ARBA00022697"/>
    </source>
</evidence>
<evidence type="ECO:0000256" key="2">
    <source>
        <dbReference type="ARBA" id="ARBA00011738"/>
    </source>
</evidence>
<dbReference type="InterPro" id="IPR036291">
    <property type="entry name" value="NAD(P)-bd_dom_sf"/>
</dbReference>
<dbReference type="CDD" id="cd18131">
    <property type="entry name" value="ASADH_C_bac_euk_like"/>
    <property type="match status" value="1"/>
</dbReference>
<gene>
    <name evidence="15" type="ORF">ENV67_02615</name>
</gene>
<keyword evidence="8 15" id="KW-0560">Oxidoreductase</keyword>
<comment type="subunit">
    <text evidence="2">Homodimer.</text>
</comment>
<dbReference type="Pfam" id="PF01118">
    <property type="entry name" value="Semialdhyde_dh"/>
    <property type="match status" value="1"/>
</dbReference>
<comment type="similarity">
    <text evidence="1">Belongs to the aspartate-semialdehyde dehydrogenase family.</text>
</comment>